<keyword evidence="2" id="KW-1185">Reference proteome</keyword>
<proteinExistence type="predicted"/>
<accession>A0A7K0G9R2</accession>
<organism evidence="1 2">
    <name type="scientific">Enorma shizhengliae</name>
    <dbReference type="NCBI Taxonomy" id="2606615"/>
    <lineage>
        <taxon>Bacteria</taxon>
        <taxon>Bacillati</taxon>
        <taxon>Actinomycetota</taxon>
        <taxon>Coriobacteriia</taxon>
        <taxon>Coriobacteriales</taxon>
        <taxon>Coriobacteriaceae</taxon>
        <taxon>Enorma</taxon>
    </lineage>
</organism>
<comment type="caution">
    <text evidence="1">The sequence shown here is derived from an EMBL/GenBank/DDBJ whole genome shotgun (WGS) entry which is preliminary data.</text>
</comment>
<protein>
    <submittedName>
        <fullName evidence="1">Uncharacterized protein</fullName>
    </submittedName>
</protein>
<dbReference type="AlphaFoldDB" id="A0A7K0G9R2"/>
<evidence type="ECO:0000313" key="1">
    <source>
        <dbReference type="EMBL" id="MRX80567.1"/>
    </source>
</evidence>
<sequence>MYSDERQYGWMGLVGFEPQFCHEAEDLDELCALADRAVAGCPLEHVLVAFNRWDNEWEWIPPVLIGANGHWVAILNSKLDEVSISVDDINPKNGFVNWARECEWAREGEIVTFDWAVEWREYPVPELIGQTIHRIEPRVEANSRYINFGLLCGASVVLDTHRLNINNALDENGIEVQRIIDEQGE</sequence>
<name>A0A7K0G9R2_9ACTN</name>
<reference evidence="2" key="1">
    <citation type="submission" date="2019-08" db="EMBL/GenBank/DDBJ databases">
        <title>Arthrobacter sp. nov., isolated from plateau pika and Tibetan wild ass.</title>
        <authorList>
            <person name="Ge Y."/>
        </authorList>
    </citation>
    <scope>NUCLEOTIDE SEQUENCE [LARGE SCALE GENOMIC DNA]</scope>
    <source>
        <strain evidence="2">HF-1365</strain>
    </source>
</reference>
<gene>
    <name evidence="1" type="ORF">GJE22_08195</name>
</gene>
<evidence type="ECO:0000313" key="2">
    <source>
        <dbReference type="Proteomes" id="UP000470010"/>
    </source>
</evidence>
<dbReference type="EMBL" id="VTFZ01000011">
    <property type="protein sequence ID" value="MRX80567.1"/>
    <property type="molecule type" value="Genomic_DNA"/>
</dbReference>
<dbReference type="Proteomes" id="UP000470010">
    <property type="component" value="Unassembled WGS sequence"/>
</dbReference>
<dbReference type="RefSeq" id="WP_144688728.1">
    <property type="nucleotide sequence ID" value="NZ_VLLQ01000011.1"/>
</dbReference>